<evidence type="ECO:0000313" key="5">
    <source>
        <dbReference type="Proteomes" id="UP000632774"/>
    </source>
</evidence>
<dbReference type="CDD" id="cd04194">
    <property type="entry name" value="GT8_A4GalT_like"/>
    <property type="match status" value="1"/>
</dbReference>
<dbReference type="Proteomes" id="UP000632774">
    <property type="component" value="Unassembled WGS sequence"/>
</dbReference>
<keyword evidence="2" id="KW-0808">Transferase</keyword>
<keyword evidence="3" id="KW-0479">Metal-binding</keyword>
<keyword evidence="1" id="KW-0328">Glycosyltransferase</keyword>
<comment type="caution">
    <text evidence="4">The sequence shown here is derived from an EMBL/GenBank/DDBJ whole genome shotgun (WGS) entry which is preliminary data.</text>
</comment>
<reference evidence="4 5" key="1">
    <citation type="submission" date="2020-10" db="EMBL/GenBank/DDBJ databases">
        <title>Mucilaginibacter mali sp. nov., isolated from rhizosphere soil of apple orchard.</title>
        <authorList>
            <person name="Lee J.-S."/>
            <person name="Kim H.S."/>
            <person name="Kim J.-S."/>
        </authorList>
    </citation>
    <scope>NUCLEOTIDE SEQUENCE [LARGE SCALE GENOMIC DNA]</scope>
    <source>
        <strain evidence="4 5">KCTC 23157</strain>
    </source>
</reference>
<dbReference type="SUPFAM" id="SSF53448">
    <property type="entry name" value="Nucleotide-diphospho-sugar transferases"/>
    <property type="match status" value="1"/>
</dbReference>
<dbReference type="PANTHER" id="PTHR13778">
    <property type="entry name" value="GLYCOSYLTRANSFERASE 8 DOMAIN-CONTAINING PROTEIN"/>
    <property type="match status" value="1"/>
</dbReference>
<gene>
    <name evidence="4" type="ORF">IRJ18_00885</name>
</gene>
<dbReference type="Gene3D" id="3.90.550.10">
    <property type="entry name" value="Spore Coat Polysaccharide Biosynthesis Protein SpsA, Chain A"/>
    <property type="match status" value="1"/>
</dbReference>
<accession>A0ABR9XCJ9</accession>
<evidence type="ECO:0000256" key="1">
    <source>
        <dbReference type="ARBA" id="ARBA00022676"/>
    </source>
</evidence>
<sequence>MSASNTTIPIVVVTDEHYVILLGVLLKSIEANHKTGEKIHVYVVEDGVKKSSQKKIHATVNPDMFTISWVKMEDAVAGVKLPIDHTSFPLTTYMRLFIPNIVPPGTKKALFLDVDMIVLEDISKLWNEDLGNYVIGAVQDPRLLTVDNEWGGIFNYKELGLEPKTKYFNAGLLVVNIPLWTEQSLTQRIIDCVNNNIKFANYPDQYGLNVVLANQWHELDTRWNYFASGDLKDPYLIHFVSRKPIYTTYTNNPYYKELFDNYQKLTPWKNVKPIGELNRYIKKLDNVWVKIKKLF</sequence>
<evidence type="ECO:0000256" key="2">
    <source>
        <dbReference type="ARBA" id="ARBA00022679"/>
    </source>
</evidence>
<proteinExistence type="predicted"/>
<evidence type="ECO:0000313" key="4">
    <source>
        <dbReference type="EMBL" id="MBE9664895.1"/>
    </source>
</evidence>
<dbReference type="InterPro" id="IPR050748">
    <property type="entry name" value="Glycosyltrans_8_dom-fam"/>
</dbReference>
<dbReference type="RefSeq" id="WP_194104318.1">
    <property type="nucleotide sequence ID" value="NZ_JADFFM010000001.1"/>
</dbReference>
<dbReference type="Pfam" id="PF01501">
    <property type="entry name" value="Glyco_transf_8"/>
    <property type="match status" value="1"/>
</dbReference>
<dbReference type="EMBL" id="JADFFM010000001">
    <property type="protein sequence ID" value="MBE9664895.1"/>
    <property type="molecule type" value="Genomic_DNA"/>
</dbReference>
<dbReference type="InterPro" id="IPR029044">
    <property type="entry name" value="Nucleotide-diphossugar_trans"/>
</dbReference>
<protein>
    <submittedName>
        <fullName evidence="4">Glycosyltransferase family 8 protein</fullName>
    </submittedName>
</protein>
<organism evidence="4 5">
    <name type="scientific">Mucilaginibacter boryungensis</name>
    <dbReference type="NCBI Taxonomy" id="768480"/>
    <lineage>
        <taxon>Bacteria</taxon>
        <taxon>Pseudomonadati</taxon>
        <taxon>Bacteroidota</taxon>
        <taxon>Sphingobacteriia</taxon>
        <taxon>Sphingobacteriales</taxon>
        <taxon>Sphingobacteriaceae</taxon>
        <taxon>Mucilaginibacter</taxon>
    </lineage>
</organism>
<evidence type="ECO:0000256" key="3">
    <source>
        <dbReference type="ARBA" id="ARBA00022723"/>
    </source>
</evidence>
<dbReference type="PANTHER" id="PTHR13778:SF47">
    <property type="entry name" value="LIPOPOLYSACCHARIDE 1,3-GALACTOSYLTRANSFERASE"/>
    <property type="match status" value="1"/>
</dbReference>
<name>A0ABR9XCJ9_9SPHI</name>
<keyword evidence="5" id="KW-1185">Reference proteome</keyword>
<dbReference type="InterPro" id="IPR002495">
    <property type="entry name" value="Glyco_trans_8"/>
</dbReference>